<comment type="caution">
    <text evidence="6">The sequence shown here is derived from an EMBL/GenBank/DDBJ whole genome shotgun (WGS) entry which is preliminary data.</text>
</comment>
<protein>
    <submittedName>
        <fullName evidence="6">TetR family transcriptional regulator</fullName>
    </submittedName>
</protein>
<dbReference type="InterPro" id="IPR023772">
    <property type="entry name" value="DNA-bd_HTH_TetR-type_CS"/>
</dbReference>
<dbReference type="OrthoDB" id="9812484at2"/>
<feature type="domain" description="HTH tetR-type" evidence="5">
    <location>
        <begin position="2"/>
        <end position="62"/>
    </location>
</feature>
<dbReference type="InterPro" id="IPR036271">
    <property type="entry name" value="Tet_transcr_reg_TetR-rel_C_sf"/>
</dbReference>
<keyword evidence="3" id="KW-0804">Transcription</keyword>
<evidence type="ECO:0000313" key="7">
    <source>
        <dbReference type="Proteomes" id="UP000216998"/>
    </source>
</evidence>
<dbReference type="EMBL" id="NOXU01000030">
    <property type="protein sequence ID" value="OYQ33416.1"/>
    <property type="molecule type" value="Genomic_DNA"/>
</dbReference>
<keyword evidence="2 4" id="KW-0238">DNA-binding</keyword>
<dbReference type="PROSITE" id="PS01081">
    <property type="entry name" value="HTH_TETR_1"/>
    <property type="match status" value="1"/>
</dbReference>
<evidence type="ECO:0000256" key="2">
    <source>
        <dbReference type="ARBA" id="ARBA00023125"/>
    </source>
</evidence>
<dbReference type="GO" id="GO:0003677">
    <property type="term" value="F:DNA binding"/>
    <property type="evidence" value="ECO:0007669"/>
    <property type="project" value="UniProtKB-UniRule"/>
</dbReference>
<evidence type="ECO:0000256" key="3">
    <source>
        <dbReference type="ARBA" id="ARBA00023163"/>
    </source>
</evidence>
<dbReference type="Gene3D" id="1.10.357.10">
    <property type="entry name" value="Tetracycline Repressor, domain 2"/>
    <property type="match status" value="1"/>
</dbReference>
<evidence type="ECO:0000256" key="4">
    <source>
        <dbReference type="PROSITE-ProRule" id="PRU00335"/>
    </source>
</evidence>
<organism evidence="6 7">
    <name type="scientific">Niveispirillum lacus</name>
    <dbReference type="NCBI Taxonomy" id="1981099"/>
    <lineage>
        <taxon>Bacteria</taxon>
        <taxon>Pseudomonadati</taxon>
        <taxon>Pseudomonadota</taxon>
        <taxon>Alphaproteobacteria</taxon>
        <taxon>Rhodospirillales</taxon>
        <taxon>Azospirillaceae</taxon>
        <taxon>Niveispirillum</taxon>
    </lineage>
</organism>
<dbReference type="PRINTS" id="PR00455">
    <property type="entry name" value="HTHTETR"/>
</dbReference>
<dbReference type="InterPro" id="IPR001647">
    <property type="entry name" value="HTH_TetR"/>
</dbReference>
<sequence>MSATRTQIVEAADTLFYQQGFDHTSLADIAGAVGIARGNLTYHFKAKDEILSAVIDRRLATTQAMLDAWEAAGEEPTARIISFIHILIVNQAKIMAYGCPVGTLSTELAKLDHAGLPDAARIFALFRSWLARQFMLQGHGDTRADELALHLLGRSQGVATLATAFKDDHFIRREVAAMQDWLSSLAPTH</sequence>
<dbReference type="PANTHER" id="PTHR47506:SF1">
    <property type="entry name" value="HTH-TYPE TRANSCRIPTIONAL REGULATOR YJDC"/>
    <property type="match status" value="1"/>
</dbReference>
<feature type="DNA-binding region" description="H-T-H motif" evidence="4">
    <location>
        <begin position="25"/>
        <end position="44"/>
    </location>
</feature>
<name>A0A255YVY7_9PROT</name>
<dbReference type="InterPro" id="IPR054156">
    <property type="entry name" value="YxaF_TetR_C"/>
</dbReference>
<dbReference type="InterPro" id="IPR009057">
    <property type="entry name" value="Homeodomain-like_sf"/>
</dbReference>
<keyword evidence="7" id="KW-1185">Reference proteome</keyword>
<evidence type="ECO:0000256" key="1">
    <source>
        <dbReference type="ARBA" id="ARBA00023015"/>
    </source>
</evidence>
<dbReference type="AlphaFoldDB" id="A0A255YVY7"/>
<evidence type="ECO:0000313" key="6">
    <source>
        <dbReference type="EMBL" id="OYQ33416.1"/>
    </source>
</evidence>
<gene>
    <name evidence="6" type="ORF">CHU95_13460</name>
</gene>
<reference evidence="6 7" key="1">
    <citation type="submission" date="2017-07" db="EMBL/GenBank/DDBJ databases">
        <title>Niveispirillum cyanobacteriorum sp. nov., isolated from cyanobacterial aggregates in a eutrophic lake.</title>
        <authorList>
            <person name="Cai H."/>
        </authorList>
    </citation>
    <scope>NUCLEOTIDE SEQUENCE [LARGE SCALE GENOMIC DNA]</scope>
    <source>
        <strain evidence="7">TH1-14</strain>
    </source>
</reference>
<dbReference type="Pfam" id="PF00440">
    <property type="entry name" value="TetR_N"/>
    <property type="match status" value="1"/>
</dbReference>
<proteinExistence type="predicted"/>
<evidence type="ECO:0000259" key="5">
    <source>
        <dbReference type="PROSITE" id="PS50977"/>
    </source>
</evidence>
<keyword evidence="1" id="KW-0805">Transcription regulation</keyword>
<dbReference type="PANTHER" id="PTHR47506">
    <property type="entry name" value="TRANSCRIPTIONAL REGULATORY PROTEIN"/>
    <property type="match status" value="1"/>
</dbReference>
<dbReference type="Proteomes" id="UP000216998">
    <property type="component" value="Unassembled WGS sequence"/>
</dbReference>
<dbReference type="SUPFAM" id="SSF46689">
    <property type="entry name" value="Homeodomain-like"/>
    <property type="match status" value="1"/>
</dbReference>
<dbReference type="SUPFAM" id="SSF48498">
    <property type="entry name" value="Tetracyclin repressor-like, C-terminal domain"/>
    <property type="match status" value="1"/>
</dbReference>
<dbReference type="Pfam" id="PF21993">
    <property type="entry name" value="TetR_C_13_2"/>
    <property type="match status" value="1"/>
</dbReference>
<accession>A0A255YVY7</accession>
<dbReference type="PROSITE" id="PS50977">
    <property type="entry name" value="HTH_TETR_2"/>
    <property type="match status" value="1"/>
</dbReference>
<dbReference type="RefSeq" id="WP_094456860.1">
    <property type="nucleotide sequence ID" value="NZ_NOXU01000030.1"/>
</dbReference>